<dbReference type="InterPro" id="IPR036291">
    <property type="entry name" value="NAD(P)-bd_dom_sf"/>
</dbReference>
<dbReference type="SMART" id="SM00822">
    <property type="entry name" value="PKS_KR"/>
    <property type="match status" value="1"/>
</dbReference>
<keyword evidence="1" id="KW-0596">Phosphopantetheine</keyword>
<dbReference type="SUPFAM" id="SSF51735">
    <property type="entry name" value="NAD(P)-binding Rossmann-fold domains"/>
    <property type="match status" value="2"/>
</dbReference>
<comment type="caution">
    <text evidence="7">The sequence shown here is derived from an EMBL/GenBank/DDBJ whole genome shotgun (WGS) entry which is preliminary data.</text>
</comment>
<dbReference type="CDD" id="cd08956">
    <property type="entry name" value="KR_3_FAS_SDR_x"/>
    <property type="match status" value="1"/>
</dbReference>
<dbReference type="InterPro" id="IPR050091">
    <property type="entry name" value="PKS_NRPS_Biosynth_Enz"/>
</dbReference>
<dbReference type="InterPro" id="IPR036736">
    <property type="entry name" value="ACP-like_sf"/>
</dbReference>
<dbReference type="InterPro" id="IPR009081">
    <property type="entry name" value="PP-bd_ACP"/>
</dbReference>
<keyword evidence="3" id="KW-0808">Transferase</keyword>
<dbReference type="PROSITE" id="PS50075">
    <property type="entry name" value="CARRIER"/>
    <property type="match status" value="1"/>
</dbReference>
<dbReference type="EMBL" id="JBHTGP010000006">
    <property type="protein sequence ID" value="MFD0685006.1"/>
    <property type="molecule type" value="Genomic_DNA"/>
</dbReference>
<dbReference type="PANTHER" id="PTHR43775">
    <property type="entry name" value="FATTY ACID SYNTHASE"/>
    <property type="match status" value="1"/>
</dbReference>
<evidence type="ECO:0000256" key="4">
    <source>
        <dbReference type="PROSITE-ProRule" id="PRU01363"/>
    </source>
</evidence>
<dbReference type="Proteomes" id="UP001597063">
    <property type="component" value="Unassembled WGS sequence"/>
</dbReference>
<evidence type="ECO:0000313" key="8">
    <source>
        <dbReference type="Proteomes" id="UP001597063"/>
    </source>
</evidence>
<dbReference type="PROSITE" id="PS52019">
    <property type="entry name" value="PKS_MFAS_DH"/>
    <property type="match status" value="1"/>
</dbReference>
<accession>A0ABW2XFI8</accession>
<reference evidence="8" key="1">
    <citation type="journal article" date="2019" name="Int. J. Syst. Evol. Microbiol.">
        <title>The Global Catalogue of Microorganisms (GCM) 10K type strain sequencing project: providing services to taxonomists for standard genome sequencing and annotation.</title>
        <authorList>
            <consortium name="The Broad Institute Genomics Platform"/>
            <consortium name="The Broad Institute Genome Sequencing Center for Infectious Disease"/>
            <person name="Wu L."/>
            <person name="Ma J."/>
        </authorList>
    </citation>
    <scope>NUCLEOTIDE SEQUENCE [LARGE SCALE GENOMIC DNA]</scope>
    <source>
        <strain evidence="8">JCM 9371</strain>
    </source>
</reference>
<organism evidence="7 8">
    <name type="scientific">Actinomadura fibrosa</name>
    <dbReference type="NCBI Taxonomy" id="111802"/>
    <lineage>
        <taxon>Bacteria</taxon>
        <taxon>Bacillati</taxon>
        <taxon>Actinomycetota</taxon>
        <taxon>Actinomycetes</taxon>
        <taxon>Streptosporangiales</taxon>
        <taxon>Thermomonosporaceae</taxon>
        <taxon>Actinomadura</taxon>
    </lineage>
</organism>
<evidence type="ECO:0000313" key="7">
    <source>
        <dbReference type="EMBL" id="MFD0685006.1"/>
    </source>
</evidence>
<dbReference type="InterPro" id="IPR055123">
    <property type="entry name" value="SpnB-like_Rossmann"/>
</dbReference>
<dbReference type="InterPro" id="IPR020806">
    <property type="entry name" value="PKS_PP-bd"/>
</dbReference>
<dbReference type="Gene3D" id="3.40.50.720">
    <property type="entry name" value="NAD(P)-binding Rossmann-like Domain"/>
    <property type="match status" value="1"/>
</dbReference>
<dbReference type="Pfam" id="PF22953">
    <property type="entry name" value="SpnB_Rossmann"/>
    <property type="match status" value="1"/>
</dbReference>
<feature type="domain" description="PKS/mFAS DH" evidence="6">
    <location>
        <begin position="1"/>
        <end position="154"/>
    </location>
</feature>
<evidence type="ECO:0000256" key="2">
    <source>
        <dbReference type="ARBA" id="ARBA00022553"/>
    </source>
</evidence>
<dbReference type="SMART" id="SM01294">
    <property type="entry name" value="PKS_PP_betabranch"/>
    <property type="match status" value="1"/>
</dbReference>
<dbReference type="Gene3D" id="1.10.1200.10">
    <property type="entry name" value="ACP-like"/>
    <property type="match status" value="1"/>
</dbReference>
<evidence type="ECO:0000259" key="5">
    <source>
        <dbReference type="PROSITE" id="PS50075"/>
    </source>
</evidence>
<dbReference type="InterPro" id="IPR057326">
    <property type="entry name" value="KR_dom"/>
</dbReference>
<dbReference type="SUPFAM" id="SSF47336">
    <property type="entry name" value="ACP-like"/>
    <property type="match status" value="1"/>
</dbReference>
<protein>
    <submittedName>
        <fullName evidence="7">Type I polyketide synthase</fullName>
    </submittedName>
</protein>
<gene>
    <name evidence="7" type="ORF">ACFQZM_10890</name>
</gene>
<dbReference type="Pfam" id="PF14765">
    <property type="entry name" value="PS-DH"/>
    <property type="match status" value="1"/>
</dbReference>
<dbReference type="RefSeq" id="WP_378322372.1">
    <property type="nucleotide sequence ID" value="NZ_JBHTGP010000006.1"/>
</dbReference>
<dbReference type="Pfam" id="PF00550">
    <property type="entry name" value="PP-binding"/>
    <property type="match status" value="1"/>
</dbReference>
<dbReference type="InterPro" id="IPR042104">
    <property type="entry name" value="PKS_dehydratase_sf"/>
</dbReference>
<evidence type="ECO:0000256" key="1">
    <source>
        <dbReference type="ARBA" id="ARBA00022450"/>
    </source>
</evidence>
<feature type="region of interest" description="N-terminal hotdog fold" evidence="4">
    <location>
        <position position="1"/>
    </location>
</feature>
<dbReference type="Gene3D" id="3.10.129.110">
    <property type="entry name" value="Polyketide synthase dehydratase"/>
    <property type="match status" value="1"/>
</dbReference>
<dbReference type="PANTHER" id="PTHR43775:SF51">
    <property type="entry name" value="INACTIVE PHENOLPHTHIOCEROL SYNTHESIS POLYKETIDE SYNTHASE TYPE I PKS1-RELATED"/>
    <property type="match status" value="1"/>
</dbReference>
<evidence type="ECO:0000259" key="6">
    <source>
        <dbReference type="PROSITE" id="PS52019"/>
    </source>
</evidence>
<name>A0ABW2XFI8_9ACTN</name>
<evidence type="ECO:0000256" key="3">
    <source>
        <dbReference type="ARBA" id="ARBA00022679"/>
    </source>
</evidence>
<comment type="caution">
    <text evidence="4">Lacks conserved residue(s) required for the propagation of feature annotation.</text>
</comment>
<feature type="region of interest" description="C-terminal hotdog fold" evidence="4">
    <location>
        <begin position="13"/>
        <end position="154"/>
    </location>
</feature>
<keyword evidence="8" id="KW-1185">Reference proteome</keyword>
<dbReference type="Pfam" id="PF08659">
    <property type="entry name" value="KR"/>
    <property type="match status" value="1"/>
</dbReference>
<dbReference type="InterPro" id="IPR049900">
    <property type="entry name" value="PKS_mFAS_DH"/>
</dbReference>
<feature type="domain" description="Carrier" evidence="5">
    <location>
        <begin position="621"/>
        <end position="696"/>
    </location>
</feature>
<sequence length="701" mass="72739">MSDVQRPRPPAGARQVDTDRLYDRLADRGLRYGPAFRGLRAVWADGEEVHADAGLDPGAAGSGPAGPGDYLLHPALLDAALQTALVPGIDGDGGTFLPFALRGVRVHRPGARAVRVHTVPGAGGVSLALTGEDGEPVATVGSLVLRPVTADQLDAAAQSTRLLRVAWKAVPQPPPAADRGQWAFLGTDHIGVTGALKSARRPVGSYASLRALDAALRDGAPAPDVVVVSCTEEDSPVRSAAQRALGLVQEWLADDRLSGARLMLVTTGAVAVRPEEDLSDLSGAAVWGLVRSAQAEHPGRFVLVDVDEPEDSGRALAAAAATGEPQLAVRQGALSRPRLARCAPPARRTPLTGTVLMTGGTGALGRLLARHLVTRHDVRHLVLLSRRGPDAPGAADLTAELTAHGARVEVIACDAADRAALERVLAAIPAPSAVVHTAGVVSDATVGTMTPRRLDKVLRPKVDAALNLHELVRDPDCAFVLFSSVAGLIGNAGQANYAAANVALDALAHRRRGLGLHGVSLAWGLWEDEGGMGSTLSTADLNRVRRTGLAPLTHDQGLALFDAALAAGDAVLAPVRLNEAALTGDVPPVLADLAPARTGERTATDALRRRLADLPEAERDQAALEFVRAEAAAVLGHDGPADVDPGREFGAAGLDSLGNLELSRRLSSATGLRLPATLTFDHPTPAGLATHLRRLLEDTES</sequence>
<keyword evidence="2" id="KW-0597">Phosphoprotein</keyword>
<proteinExistence type="predicted"/>
<dbReference type="SMART" id="SM00823">
    <property type="entry name" value="PKS_PP"/>
    <property type="match status" value="1"/>
</dbReference>
<dbReference type="InterPro" id="IPR049551">
    <property type="entry name" value="PKS_DH_C"/>
</dbReference>
<dbReference type="InterPro" id="IPR013968">
    <property type="entry name" value="PKS_KR"/>
</dbReference>